<sequence>MSFIFLRALYSQEDTSEVVFYGGKRIFYYPDKELVILLDSSFVRYSIYEVKACSISYDLKNQILHAYKKNYEVIFSAEKDTIIGEELHFNINNKKGMMKKARTKIGDGFFYADEIWLIKEKVLHAINCSYTTCEYNPSHYHFFAKKVKILVEDMVIVEPISLHFFSLKPPFVAAPFWFFPIGEKRKSGLLPFRAGRSKEEGFYFKRVAYYLVINEHADLTFYLDLMQKKGIMPKIEGIYDYSPLAKGQFIGSFISESRTKRRRYSLNLQHTSKFLFKSELSSKIDYQSDAKFIQEYAEDKIEWLRSEIYSVANIKRTYRNFGQANLYLENKKDFINNINQFLLPSFSFSLVSRPLIRNFTNFSPSFRLENYYAIFKDTIKNYEERLQGNLGIFLTPNFLRNLRFGNFSYKKGKKVIKGEVKEEYSKLSTDANFGLSQLFLNTLYISENFGYSQEWNFYKDSMKTIVRYPISLNSGITLYRIYFLNLFSLKGFLHTLSPNINLNYEPATKRNLPNFKEKPKSLFLEFNILNNFNIKYLRKNEEKKRDFLILTIKCNYSFLEREFSPINMNGEIKVFEEEKIKFNSSFYLSYNFKEKIFEPSLTNNLEWKDEIFKVCTLNIKLSHIISKTSHMIQNSGYLNFSKIKFNFSFGYNGKEKKITDYSISIWRDLHCWEGIFNFSKFGTLWRYDFKLRIKKIPEVSIGKDIFGFLLK</sequence>
<feature type="domain" description="LPS-assembly protein LptD central" evidence="1">
    <location>
        <begin position="155"/>
        <end position="586"/>
    </location>
</feature>
<dbReference type="InterPro" id="IPR050218">
    <property type="entry name" value="LptD"/>
</dbReference>
<dbReference type="PANTHER" id="PTHR30189:SF1">
    <property type="entry name" value="LPS-ASSEMBLY PROTEIN LPTD"/>
    <property type="match status" value="1"/>
</dbReference>
<reference evidence="2" key="1">
    <citation type="journal article" date="2020" name="mSystems">
        <title>Genome- and Community-Level Interaction Insights into Carbon Utilization and Element Cycling Functions of Hydrothermarchaeota in Hydrothermal Sediment.</title>
        <authorList>
            <person name="Zhou Z."/>
            <person name="Liu Y."/>
            <person name="Xu W."/>
            <person name="Pan J."/>
            <person name="Luo Z.H."/>
            <person name="Li M."/>
        </authorList>
    </citation>
    <scope>NUCLEOTIDE SEQUENCE [LARGE SCALE GENOMIC DNA]</scope>
    <source>
        <strain evidence="2">SpSt-655</strain>
    </source>
</reference>
<evidence type="ECO:0000313" key="2">
    <source>
        <dbReference type="EMBL" id="HGQ55474.1"/>
    </source>
</evidence>
<proteinExistence type="predicted"/>
<comment type="caution">
    <text evidence="2">The sequence shown here is derived from an EMBL/GenBank/DDBJ whole genome shotgun (WGS) entry which is preliminary data.</text>
</comment>
<dbReference type="EMBL" id="DTBX01000117">
    <property type="protein sequence ID" value="HGQ55474.1"/>
    <property type="molecule type" value="Genomic_DNA"/>
</dbReference>
<name>A0A7V4FED4_UNCW3</name>
<dbReference type="GO" id="GO:0009279">
    <property type="term" value="C:cell outer membrane"/>
    <property type="evidence" value="ECO:0007669"/>
    <property type="project" value="TreeGrafter"/>
</dbReference>
<organism evidence="2">
    <name type="scientific">candidate division WOR-3 bacterium</name>
    <dbReference type="NCBI Taxonomy" id="2052148"/>
    <lineage>
        <taxon>Bacteria</taxon>
        <taxon>Bacteria division WOR-3</taxon>
    </lineage>
</organism>
<dbReference type="GO" id="GO:1990351">
    <property type="term" value="C:transporter complex"/>
    <property type="evidence" value="ECO:0007669"/>
    <property type="project" value="TreeGrafter"/>
</dbReference>
<dbReference type="Pfam" id="PF19838">
    <property type="entry name" value="LptD_2"/>
    <property type="match status" value="1"/>
</dbReference>
<dbReference type="PANTHER" id="PTHR30189">
    <property type="entry name" value="LPS-ASSEMBLY PROTEIN"/>
    <property type="match status" value="1"/>
</dbReference>
<gene>
    <name evidence="2" type="ORF">ENU28_03290</name>
</gene>
<dbReference type="AlphaFoldDB" id="A0A7V4FED4"/>
<evidence type="ECO:0000259" key="1">
    <source>
        <dbReference type="Pfam" id="PF19838"/>
    </source>
</evidence>
<dbReference type="InterPro" id="IPR045659">
    <property type="entry name" value="LptD_2"/>
</dbReference>
<accession>A0A7V4FED4</accession>
<protein>
    <submittedName>
        <fullName evidence="2">LPS-assembly protein LptD</fullName>
    </submittedName>
</protein>